<reference evidence="2" key="1">
    <citation type="journal article" date="2019" name="Int. J. Syst. Evol. Microbiol.">
        <title>The Global Catalogue of Microorganisms (GCM) 10K type strain sequencing project: providing services to taxonomists for standard genome sequencing and annotation.</title>
        <authorList>
            <consortium name="The Broad Institute Genomics Platform"/>
            <consortium name="The Broad Institute Genome Sequencing Center for Infectious Disease"/>
            <person name="Wu L."/>
            <person name="Ma J."/>
        </authorList>
    </citation>
    <scope>NUCLEOTIDE SEQUENCE [LARGE SCALE GENOMIC DNA]</scope>
    <source>
        <strain evidence="2">JCM 9651</strain>
    </source>
</reference>
<dbReference type="EMBL" id="BAAAYL010000001">
    <property type="protein sequence ID" value="GAA3379329.1"/>
    <property type="molecule type" value="Genomic_DNA"/>
</dbReference>
<comment type="caution">
    <text evidence="1">The sequence shown here is derived from an EMBL/GenBank/DDBJ whole genome shotgun (WGS) entry which is preliminary data.</text>
</comment>
<protein>
    <submittedName>
        <fullName evidence="1">Uncharacterized protein</fullName>
    </submittedName>
</protein>
<organism evidence="1 2">
    <name type="scientific">Streptomyces sannanensis</name>
    <dbReference type="NCBI Taxonomy" id="285536"/>
    <lineage>
        <taxon>Bacteria</taxon>
        <taxon>Bacillati</taxon>
        <taxon>Actinomycetota</taxon>
        <taxon>Actinomycetes</taxon>
        <taxon>Kitasatosporales</taxon>
        <taxon>Streptomycetaceae</taxon>
        <taxon>Streptomyces</taxon>
    </lineage>
</organism>
<evidence type="ECO:0000313" key="1">
    <source>
        <dbReference type="EMBL" id="GAA3379329.1"/>
    </source>
</evidence>
<proteinExistence type="predicted"/>
<gene>
    <name evidence="1" type="ORF">GCM10020367_62420</name>
</gene>
<dbReference type="Proteomes" id="UP001499990">
    <property type="component" value="Unassembled WGS sequence"/>
</dbReference>
<evidence type="ECO:0000313" key="2">
    <source>
        <dbReference type="Proteomes" id="UP001499990"/>
    </source>
</evidence>
<name>A0ABP6SMC7_9ACTN</name>
<sequence length="54" mass="5605">MPVAARISLLLLLGRSGPRPEGNQAAEPLAYGDYWIDLRPGGGGSTMEVAGLIP</sequence>
<keyword evidence="2" id="KW-1185">Reference proteome</keyword>
<accession>A0ABP6SMC7</accession>